<name>A0A2N5UK57_9BASI</name>
<evidence type="ECO:0000313" key="2">
    <source>
        <dbReference type="Proteomes" id="UP000235392"/>
    </source>
</evidence>
<reference evidence="1 2" key="1">
    <citation type="submission" date="2017-11" db="EMBL/GenBank/DDBJ databases">
        <title>De novo assembly and phasing of dikaryotic genomes from two isolates of Puccinia coronata f. sp. avenae, the causal agent of oat crown rust.</title>
        <authorList>
            <person name="Miller M.E."/>
            <person name="Zhang Y."/>
            <person name="Omidvar V."/>
            <person name="Sperschneider J."/>
            <person name="Schwessinger B."/>
            <person name="Raley C."/>
            <person name="Palmer J.M."/>
            <person name="Garnica D."/>
            <person name="Upadhyaya N."/>
            <person name="Rathjen J."/>
            <person name="Taylor J.M."/>
            <person name="Park R.F."/>
            <person name="Dodds P.N."/>
            <person name="Hirsch C.D."/>
            <person name="Kianian S.F."/>
            <person name="Figueroa M."/>
        </authorList>
    </citation>
    <scope>NUCLEOTIDE SEQUENCE [LARGE SCALE GENOMIC DNA]</scope>
    <source>
        <strain evidence="1">12SD80</strain>
    </source>
</reference>
<proteinExistence type="predicted"/>
<comment type="caution">
    <text evidence="1">The sequence shown here is derived from an EMBL/GenBank/DDBJ whole genome shotgun (WGS) entry which is preliminary data.</text>
</comment>
<organism evidence="1 2">
    <name type="scientific">Puccinia coronata f. sp. avenae</name>
    <dbReference type="NCBI Taxonomy" id="200324"/>
    <lineage>
        <taxon>Eukaryota</taxon>
        <taxon>Fungi</taxon>
        <taxon>Dikarya</taxon>
        <taxon>Basidiomycota</taxon>
        <taxon>Pucciniomycotina</taxon>
        <taxon>Pucciniomycetes</taxon>
        <taxon>Pucciniales</taxon>
        <taxon>Pucciniaceae</taxon>
        <taxon>Puccinia</taxon>
    </lineage>
</organism>
<accession>A0A2N5UK57</accession>
<gene>
    <name evidence="1" type="ORF">PCASD_09453</name>
</gene>
<dbReference type="EMBL" id="PGCI01000132">
    <property type="protein sequence ID" value="PLW38150.1"/>
    <property type="molecule type" value="Genomic_DNA"/>
</dbReference>
<dbReference type="AlphaFoldDB" id="A0A2N5UK57"/>
<dbReference type="Proteomes" id="UP000235392">
    <property type="component" value="Unassembled WGS sequence"/>
</dbReference>
<evidence type="ECO:0000313" key="1">
    <source>
        <dbReference type="EMBL" id="PLW38150.1"/>
    </source>
</evidence>
<protein>
    <submittedName>
        <fullName evidence="1">Uncharacterized protein</fullName>
    </submittedName>
</protein>
<sequence length="124" mass="12873">MAADTRWKVPGTRWRVPVVCTGTCLRIPGAGAGFQASQKLNTRVPSTSQPGNQLGGAGCAAGPDHACLRSKTAAERRCSPVQDPMLLRSAAAVLHSTPPTTGYASLPPPPTLITFSTPLKLVTP</sequence>